<feature type="domain" description="Transposase IS200-like" evidence="1">
    <location>
        <begin position="1"/>
        <end position="67"/>
    </location>
</feature>
<evidence type="ECO:0000313" key="2">
    <source>
        <dbReference type="EMBL" id="SHJ52213.1"/>
    </source>
</evidence>
<reference evidence="2 3" key="1">
    <citation type="submission" date="2016-11" db="EMBL/GenBank/DDBJ databases">
        <authorList>
            <person name="Jaros S."/>
            <person name="Januszkiewicz K."/>
            <person name="Wedrychowicz H."/>
        </authorList>
    </citation>
    <scope>NUCLEOTIDE SEQUENCE [LARGE SCALE GENOMIC DNA]</scope>
    <source>
        <strain evidence="2 3">DSM 15970</strain>
    </source>
</reference>
<evidence type="ECO:0000259" key="1">
    <source>
        <dbReference type="SMART" id="SM01321"/>
    </source>
</evidence>
<dbReference type="EMBL" id="FQYT01000024">
    <property type="protein sequence ID" value="SHJ52213.1"/>
    <property type="molecule type" value="Genomic_DNA"/>
</dbReference>
<dbReference type="PANTHER" id="PTHR34322:SF2">
    <property type="entry name" value="TRANSPOSASE IS200-LIKE DOMAIN-CONTAINING PROTEIN"/>
    <property type="match status" value="1"/>
</dbReference>
<dbReference type="Proteomes" id="UP000184342">
    <property type="component" value="Unassembled WGS sequence"/>
</dbReference>
<organism evidence="2 3">
    <name type="scientific">Parasporobacterium paucivorans DSM 15970</name>
    <dbReference type="NCBI Taxonomy" id="1122934"/>
    <lineage>
        <taxon>Bacteria</taxon>
        <taxon>Bacillati</taxon>
        <taxon>Bacillota</taxon>
        <taxon>Clostridia</taxon>
        <taxon>Lachnospirales</taxon>
        <taxon>Lachnospiraceae</taxon>
        <taxon>Parasporobacterium</taxon>
    </lineage>
</organism>
<dbReference type="PANTHER" id="PTHR34322">
    <property type="entry name" value="TRANSPOSASE, Y1_TNP DOMAIN-CONTAINING"/>
    <property type="match status" value="1"/>
</dbReference>
<dbReference type="GO" id="GO:0006313">
    <property type="term" value="P:DNA transposition"/>
    <property type="evidence" value="ECO:0007669"/>
    <property type="project" value="InterPro"/>
</dbReference>
<keyword evidence="3" id="KW-1185">Reference proteome</keyword>
<dbReference type="SUPFAM" id="SSF143422">
    <property type="entry name" value="Transposase IS200-like"/>
    <property type="match status" value="1"/>
</dbReference>
<dbReference type="Pfam" id="PF01797">
    <property type="entry name" value="Y1_Tnp"/>
    <property type="match status" value="1"/>
</dbReference>
<sequence length="150" mass="18132">MTNHIHLQIETLATPLWQIMRNLLLNYTRYYNEKYNTIGHLFQGRYSCEIIENDAYMLQTSRYIHLNPVKARMVANPVEYPWSSYDVYMGKRKYDSLSTYKILDYFDDGSRQLYKEFVEKNRNVEEDMSKEVIKYEEEVDEWRLSAPDSI</sequence>
<dbReference type="GO" id="GO:0003677">
    <property type="term" value="F:DNA binding"/>
    <property type="evidence" value="ECO:0007669"/>
    <property type="project" value="InterPro"/>
</dbReference>
<dbReference type="InterPro" id="IPR036515">
    <property type="entry name" value="Transposase_17_sf"/>
</dbReference>
<evidence type="ECO:0000313" key="3">
    <source>
        <dbReference type="Proteomes" id="UP000184342"/>
    </source>
</evidence>
<proteinExistence type="predicted"/>
<dbReference type="InterPro" id="IPR002686">
    <property type="entry name" value="Transposase_17"/>
</dbReference>
<name>A0A1M6JZT0_9FIRM</name>
<accession>A0A1M6JZT0</accession>
<gene>
    <name evidence="2" type="ORF">SAMN02745691_02102</name>
</gene>
<dbReference type="Gene3D" id="3.30.70.1290">
    <property type="entry name" value="Transposase IS200-like"/>
    <property type="match status" value="1"/>
</dbReference>
<dbReference type="STRING" id="1122934.SAMN02745691_02102"/>
<protein>
    <submittedName>
        <fullName evidence="2">Transposase IS200 like</fullName>
    </submittedName>
</protein>
<dbReference type="SMART" id="SM01321">
    <property type="entry name" value="Y1_Tnp"/>
    <property type="match status" value="1"/>
</dbReference>
<dbReference type="AlphaFoldDB" id="A0A1M6JZT0"/>
<dbReference type="GO" id="GO:0004803">
    <property type="term" value="F:transposase activity"/>
    <property type="evidence" value="ECO:0007669"/>
    <property type="project" value="InterPro"/>
</dbReference>